<dbReference type="Pfam" id="PF24412">
    <property type="entry name" value="DUF7546"/>
    <property type="match status" value="1"/>
</dbReference>
<dbReference type="EMBL" id="JBHSJG010000023">
    <property type="protein sequence ID" value="MFC4987354.1"/>
    <property type="molecule type" value="Genomic_DNA"/>
</dbReference>
<dbReference type="AlphaFoldDB" id="A0ABD5QE51"/>
<sequence>MVELSLSRVHNAIKIDLYTLTVVNLLLSLQILVTITYTVLTGVTVPGFRYALIPFIWLNVAAWAVLRAAPTTRGIKHRAAAFGSAATYFLLILYLSGLLRPSSTALEQVTGAAGFGITWRSLGWGPTLLYSGEWASLVLIPYQVIGYLALAYLLYVAVLDITNSAFGGIVGLAPCPGCAAPVFTSMIAGIAGTSSAFVLLITYQYELATVLFVTAIALLSRR</sequence>
<reference evidence="2 3" key="1">
    <citation type="journal article" date="2019" name="Int. J. Syst. Evol. Microbiol.">
        <title>The Global Catalogue of Microorganisms (GCM) 10K type strain sequencing project: providing services to taxonomists for standard genome sequencing and annotation.</title>
        <authorList>
            <consortium name="The Broad Institute Genomics Platform"/>
            <consortium name="The Broad Institute Genome Sequencing Center for Infectious Disease"/>
            <person name="Wu L."/>
            <person name="Ma J."/>
        </authorList>
    </citation>
    <scope>NUCLEOTIDE SEQUENCE [LARGE SCALE GENOMIC DNA]</scope>
    <source>
        <strain evidence="2 3">CGMCC 1.15824</strain>
    </source>
</reference>
<dbReference type="RefSeq" id="WP_224830097.1">
    <property type="nucleotide sequence ID" value="NZ_JAIVEF010000038.1"/>
</dbReference>
<evidence type="ECO:0000313" key="2">
    <source>
        <dbReference type="EMBL" id="MFC4987354.1"/>
    </source>
</evidence>
<feature type="transmembrane region" description="Helical" evidence="1">
    <location>
        <begin position="165"/>
        <end position="191"/>
    </location>
</feature>
<keyword evidence="1" id="KW-0812">Transmembrane</keyword>
<feature type="transmembrane region" description="Helical" evidence="1">
    <location>
        <begin position="78"/>
        <end position="99"/>
    </location>
</feature>
<gene>
    <name evidence="2" type="ORF">ACFPFO_06175</name>
</gene>
<organism evidence="2 3">
    <name type="scientific">Saliphagus infecundisoli</name>
    <dbReference type="NCBI Taxonomy" id="1849069"/>
    <lineage>
        <taxon>Archaea</taxon>
        <taxon>Methanobacteriati</taxon>
        <taxon>Methanobacteriota</taxon>
        <taxon>Stenosarchaea group</taxon>
        <taxon>Halobacteria</taxon>
        <taxon>Halobacteriales</taxon>
        <taxon>Natrialbaceae</taxon>
        <taxon>Saliphagus</taxon>
    </lineage>
</organism>
<feature type="transmembrane region" description="Helical" evidence="1">
    <location>
        <begin position="197"/>
        <end position="219"/>
    </location>
</feature>
<name>A0ABD5QE51_9EURY</name>
<dbReference type="Proteomes" id="UP001595925">
    <property type="component" value="Unassembled WGS sequence"/>
</dbReference>
<keyword evidence="1" id="KW-0472">Membrane</keyword>
<keyword evidence="3" id="KW-1185">Reference proteome</keyword>
<keyword evidence="1" id="KW-1133">Transmembrane helix</keyword>
<feature type="transmembrane region" description="Helical" evidence="1">
    <location>
        <begin position="17"/>
        <end position="41"/>
    </location>
</feature>
<accession>A0ABD5QE51</accession>
<evidence type="ECO:0000313" key="3">
    <source>
        <dbReference type="Proteomes" id="UP001595925"/>
    </source>
</evidence>
<feature type="transmembrane region" description="Helical" evidence="1">
    <location>
        <begin position="47"/>
        <end position="66"/>
    </location>
</feature>
<dbReference type="InterPro" id="IPR055968">
    <property type="entry name" value="DUF7546"/>
</dbReference>
<comment type="caution">
    <text evidence="2">The sequence shown here is derived from an EMBL/GenBank/DDBJ whole genome shotgun (WGS) entry which is preliminary data.</text>
</comment>
<evidence type="ECO:0000256" key="1">
    <source>
        <dbReference type="SAM" id="Phobius"/>
    </source>
</evidence>
<proteinExistence type="predicted"/>
<feature type="transmembrane region" description="Helical" evidence="1">
    <location>
        <begin position="134"/>
        <end position="158"/>
    </location>
</feature>
<protein>
    <submittedName>
        <fullName evidence="2">Uncharacterized protein</fullName>
    </submittedName>
</protein>